<dbReference type="GO" id="GO:0016740">
    <property type="term" value="F:transferase activity"/>
    <property type="evidence" value="ECO:0007669"/>
    <property type="project" value="UniProtKB-KW"/>
</dbReference>
<dbReference type="EMBL" id="JBHSFQ010000024">
    <property type="protein sequence ID" value="MFC4564419.1"/>
    <property type="molecule type" value="Genomic_DNA"/>
</dbReference>
<dbReference type="InterPro" id="IPR023606">
    <property type="entry name" value="CoA-Trfase_III_dom_1_sf"/>
</dbReference>
<feature type="region of interest" description="Disordered" evidence="2">
    <location>
        <begin position="344"/>
        <end position="363"/>
    </location>
</feature>
<dbReference type="InterPro" id="IPR050483">
    <property type="entry name" value="CoA-transferase_III_domain"/>
</dbReference>
<evidence type="ECO:0000313" key="4">
    <source>
        <dbReference type="Proteomes" id="UP001595923"/>
    </source>
</evidence>
<dbReference type="SUPFAM" id="SSF89796">
    <property type="entry name" value="CoA-transferase family III (CaiB/BaiF)"/>
    <property type="match status" value="1"/>
</dbReference>
<name>A0ABV9DZV3_9ACTN</name>
<protein>
    <submittedName>
        <fullName evidence="3">CaiB/BaiF CoA transferase family protein</fullName>
    </submittedName>
</protein>
<dbReference type="Proteomes" id="UP001595923">
    <property type="component" value="Unassembled WGS sequence"/>
</dbReference>
<dbReference type="InterPro" id="IPR003673">
    <property type="entry name" value="CoA-Trfase_fam_III"/>
</dbReference>
<dbReference type="Pfam" id="PF02515">
    <property type="entry name" value="CoA_transf_3"/>
    <property type="match status" value="1"/>
</dbReference>
<dbReference type="PANTHER" id="PTHR48207:SF3">
    <property type="entry name" value="SUCCINATE--HYDROXYMETHYLGLUTARATE COA-TRANSFERASE"/>
    <property type="match status" value="1"/>
</dbReference>
<evidence type="ECO:0000256" key="2">
    <source>
        <dbReference type="SAM" id="MobiDB-lite"/>
    </source>
</evidence>
<dbReference type="Gene3D" id="3.30.1540.10">
    <property type="entry name" value="formyl-coa transferase, domain 3"/>
    <property type="match status" value="1"/>
</dbReference>
<keyword evidence="1 3" id="KW-0808">Transferase</keyword>
<sequence>MRALEGVTVVSVEQAIAAPLATRHLADLGARVIKVERPGGDFARHHDTTVNGLSSHFVWANRGKESVVLDLKDPGDAATMRALVLGADVFVQNLAPGAAARMGLGAEALRAAAPRLITCGISGYGTEGPYAHKKAYDLLVQCEAGVVSVTGTEAEPAKAGIPVADIAAAMYAFSGILTALFRREHTGEGAVLDISMLEALGEWMGFPLYYAQSGAAPPRTGARHAAIAPYGPFGVGDGSRVFLSVQNDREWRALCATVLGDPGLADDPRFAANPGRVANERELSAVIEAGFAGLDAAGALARLDAAGIANARLRTPEEFAAHPQLAARGRWTRVPSPAGTIPALKPPIDIDGEEPAMGPVPDVGEHTEAIRAELARARPAAAEEAS</sequence>
<keyword evidence="4" id="KW-1185">Reference proteome</keyword>
<accession>A0ABV9DZV3</accession>
<dbReference type="RefSeq" id="WP_378577508.1">
    <property type="nucleotide sequence ID" value="NZ_JBHSFQ010000024.1"/>
</dbReference>
<evidence type="ECO:0000313" key="3">
    <source>
        <dbReference type="EMBL" id="MFC4564419.1"/>
    </source>
</evidence>
<gene>
    <name evidence="3" type="ORF">ACFO4E_21370</name>
</gene>
<proteinExistence type="predicted"/>
<comment type="caution">
    <text evidence="3">The sequence shown here is derived from an EMBL/GenBank/DDBJ whole genome shotgun (WGS) entry which is preliminary data.</text>
</comment>
<evidence type="ECO:0000256" key="1">
    <source>
        <dbReference type="ARBA" id="ARBA00022679"/>
    </source>
</evidence>
<organism evidence="3 4">
    <name type="scientific">Nocardiopsis mangrovi</name>
    <dbReference type="NCBI Taxonomy" id="1179818"/>
    <lineage>
        <taxon>Bacteria</taxon>
        <taxon>Bacillati</taxon>
        <taxon>Actinomycetota</taxon>
        <taxon>Actinomycetes</taxon>
        <taxon>Streptosporangiales</taxon>
        <taxon>Nocardiopsidaceae</taxon>
        <taxon>Nocardiopsis</taxon>
    </lineage>
</organism>
<dbReference type="PANTHER" id="PTHR48207">
    <property type="entry name" value="SUCCINATE--HYDROXYMETHYLGLUTARATE COA-TRANSFERASE"/>
    <property type="match status" value="1"/>
</dbReference>
<reference evidence="4" key="1">
    <citation type="journal article" date="2019" name="Int. J. Syst. Evol. Microbiol.">
        <title>The Global Catalogue of Microorganisms (GCM) 10K type strain sequencing project: providing services to taxonomists for standard genome sequencing and annotation.</title>
        <authorList>
            <consortium name="The Broad Institute Genomics Platform"/>
            <consortium name="The Broad Institute Genome Sequencing Center for Infectious Disease"/>
            <person name="Wu L."/>
            <person name="Ma J."/>
        </authorList>
    </citation>
    <scope>NUCLEOTIDE SEQUENCE [LARGE SCALE GENOMIC DNA]</scope>
    <source>
        <strain evidence="4">XZYJ18</strain>
    </source>
</reference>
<dbReference type="InterPro" id="IPR044855">
    <property type="entry name" value="CoA-Trfase_III_dom3_sf"/>
</dbReference>
<dbReference type="Gene3D" id="3.40.50.10540">
    <property type="entry name" value="Crotonobetainyl-coa:carnitine coa-transferase, domain 1"/>
    <property type="match status" value="1"/>
</dbReference>